<evidence type="ECO:0000256" key="1">
    <source>
        <dbReference type="ARBA" id="ARBA00004651"/>
    </source>
</evidence>
<sequence length="210" mass="22724">MIAVDYVSVIAHVVAIWTIAAMTPGANVILTINSALSHPPRLAFGAVIGVSLAVMVWGLLGASGLLLILKTFPWLFSALKVAGGAYLLYLGISKIRAAWSFKDQPWAAGSHLSLTFFSLLRQAALTSMLNPKTGLFVVSLFSVAMPADMTISLTFVTMLLMGIITFCWHLVLLFGFSRQGAQTLYRRATRQIDFFTGGLFTLFGLKVMSS</sequence>
<keyword evidence="5 6" id="KW-0472">Membrane</keyword>
<feature type="transmembrane region" description="Helical" evidence="6">
    <location>
        <begin position="42"/>
        <end position="68"/>
    </location>
</feature>
<keyword evidence="3 6" id="KW-0812">Transmembrane</keyword>
<evidence type="ECO:0000256" key="6">
    <source>
        <dbReference type="SAM" id="Phobius"/>
    </source>
</evidence>
<gene>
    <name evidence="7" type="ORF">ABT56_11290</name>
</gene>
<dbReference type="AlphaFoldDB" id="A0A0J1H178"/>
<dbReference type="Proteomes" id="UP000036097">
    <property type="component" value="Unassembled WGS sequence"/>
</dbReference>
<organism evidence="7 8">
    <name type="scientific">Photobacterium aquae</name>
    <dbReference type="NCBI Taxonomy" id="1195763"/>
    <lineage>
        <taxon>Bacteria</taxon>
        <taxon>Pseudomonadati</taxon>
        <taxon>Pseudomonadota</taxon>
        <taxon>Gammaproteobacteria</taxon>
        <taxon>Vibrionales</taxon>
        <taxon>Vibrionaceae</taxon>
        <taxon>Photobacterium</taxon>
    </lineage>
</organism>
<protein>
    <recommendedName>
        <fullName evidence="9">Lysine transporter LysE</fullName>
    </recommendedName>
</protein>
<dbReference type="EMBL" id="LDOT01000013">
    <property type="protein sequence ID" value="KLV05544.1"/>
    <property type="molecule type" value="Genomic_DNA"/>
</dbReference>
<evidence type="ECO:0000313" key="8">
    <source>
        <dbReference type="Proteomes" id="UP000036097"/>
    </source>
</evidence>
<dbReference type="PANTHER" id="PTHR30086:SF19">
    <property type="entry name" value="THREONINE EFFLUX PROTEIN"/>
    <property type="match status" value="1"/>
</dbReference>
<reference evidence="7 8" key="1">
    <citation type="submission" date="2015-05" db="EMBL/GenBank/DDBJ databases">
        <title>Photobacterium galathea sp. nov.</title>
        <authorList>
            <person name="Machado H."/>
            <person name="Gram L."/>
        </authorList>
    </citation>
    <scope>NUCLEOTIDE SEQUENCE [LARGE SCALE GENOMIC DNA]</scope>
    <source>
        <strain evidence="7 8">CGMCC 1.12159</strain>
    </source>
</reference>
<keyword evidence="4 6" id="KW-1133">Transmembrane helix</keyword>
<proteinExistence type="predicted"/>
<evidence type="ECO:0000256" key="5">
    <source>
        <dbReference type="ARBA" id="ARBA00023136"/>
    </source>
</evidence>
<comment type="caution">
    <text evidence="7">The sequence shown here is derived from an EMBL/GenBank/DDBJ whole genome shotgun (WGS) entry which is preliminary data.</text>
</comment>
<dbReference type="Pfam" id="PF01810">
    <property type="entry name" value="LysE"/>
    <property type="match status" value="1"/>
</dbReference>
<keyword evidence="8" id="KW-1185">Reference proteome</keyword>
<dbReference type="GO" id="GO:0005886">
    <property type="term" value="C:plasma membrane"/>
    <property type="evidence" value="ECO:0007669"/>
    <property type="project" value="UniProtKB-SubCell"/>
</dbReference>
<dbReference type="PANTHER" id="PTHR30086">
    <property type="entry name" value="ARGININE EXPORTER PROTEIN ARGO"/>
    <property type="match status" value="1"/>
</dbReference>
<evidence type="ECO:0000256" key="2">
    <source>
        <dbReference type="ARBA" id="ARBA00022475"/>
    </source>
</evidence>
<name>A0A0J1H178_9GAMM</name>
<accession>A0A0J1H178</accession>
<dbReference type="RefSeq" id="WP_047878972.1">
    <property type="nucleotide sequence ID" value="NZ_LDOT01000013.1"/>
</dbReference>
<dbReference type="OrthoDB" id="581870at2"/>
<evidence type="ECO:0000256" key="3">
    <source>
        <dbReference type="ARBA" id="ARBA00022692"/>
    </source>
</evidence>
<feature type="transmembrane region" description="Helical" evidence="6">
    <location>
        <begin position="149"/>
        <end position="171"/>
    </location>
</feature>
<feature type="transmembrane region" description="Helical" evidence="6">
    <location>
        <begin position="74"/>
        <end position="92"/>
    </location>
</feature>
<feature type="transmembrane region" description="Helical" evidence="6">
    <location>
        <begin position="6"/>
        <end position="30"/>
    </location>
</feature>
<comment type="subcellular location">
    <subcellularLocation>
        <location evidence="1">Cell membrane</location>
        <topology evidence="1">Multi-pass membrane protein</topology>
    </subcellularLocation>
</comment>
<dbReference type="InterPro" id="IPR001123">
    <property type="entry name" value="LeuE-type"/>
</dbReference>
<dbReference type="PATRIC" id="fig|1195763.3.peg.2375"/>
<evidence type="ECO:0000313" key="7">
    <source>
        <dbReference type="EMBL" id="KLV05544.1"/>
    </source>
</evidence>
<dbReference type="GO" id="GO:0015171">
    <property type="term" value="F:amino acid transmembrane transporter activity"/>
    <property type="evidence" value="ECO:0007669"/>
    <property type="project" value="TreeGrafter"/>
</dbReference>
<keyword evidence="2" id="KW-1003">Cell membrane</keyword>
<evidence type="ECO:0000256" key="4">
    <source>
        <dbReference type="ARBA" id="ARBA00022989"/>
    </source>
</evidence>
<evidence type="ECO:0008006" key="9">
    <source>
        <dbReference type="Google" id="ProtNLM"/>
    </source>
</evidence>
<dbReference type="STRING" id="1195763.ABT56_11290"/>